<dbReference type="EMBL" id="PJRP01000008">
    <property type="protein sequence ID" value="PLP99190.1"/>
    <property type="molecule type" value="Genomic_DNA"/>
</dbReference>
<evidence type="ECO:0000256" key="1">
    <source>
        <dbReference type="SAM" id="Phobius"/>
    </source>
</evidence>
<feature type="transmembrane region" description="Helical" evidence="1">
    <location>
        <begin position="37"/>
        <end position="59"/>
    </location>
</feature>
<sequence>MMTHHGQPVAVEGDIGTCLLCAAIGVTYGVVTGPGVIVTGLVGGVLFGTMGYFGADYLAQRA</sequence>
<dbReference type="Proteomes" id="UP000234341">
    <property type="component" value="Unassembled WGS sequence"/>
</dbReference>
<comment type="caution">
    <text evidence="2">The sequence shown here is derived from an EMBL/GenBank/DDBJ whole genome shotgun (WGS) entry which is preliminary data.</text>
</comment>
<organism evidence="2 3">
    <name type="scientific">Cupriavidus pauculus</name>
    <dbReference type="NCBI Taxonomy" id="82633"/>
    <lineage>
        <taxon>Bacteria</taxon>
        <taxon>Pseudomonadati</taxon>
        <taxon>Pseudomonadota</taxon>
        <taxon>Betaproteobacteria</taxon>
        <taxon>Burkholderiales</taxon>
        <taxon>Burkholderiaceae</taxon>
        <taxon>Cupriavidus</taxon>
    </lineage>
</organism>
<feature type="transmembrane region" description="Helical" evidence="1">
    <location>
        <begin position="9"/>
        <end position="31"/>
    </location>
</feature>
<gene>
    <name evidence="2" type="ORF">CYJ10_18020</name>
</gene>
<accession>A0A2N5CAC8</accession>
<reference evidence="2 3" key="1">
    <citation type="submission" date="2017-12" db="EMBL/GenBank/DDBJ databases">
        <title>Genome sequence of the active heterotrophic nitrifier-denitrifier, Cupriavidus pauculus UM1.</title>
        <authorList>
            <person name="Putonti C."/>
            <person name="Castignetti D."/>
        </authorList>
    </citation>
    <scope>NUCLEOTIDE SEQUENCE [LARGE SCALE GENOMIC DNA]</scope>
    <source>
        <strain evidence="2 3">UM1</strain>
    </source>
</reference>
<keyword evidence="1" id="KW-0472">Membrane</keyword>
<dbReference type="AlphaFoldDB" id="A0A2N5CAC8"/>
<name>A0A2N5CAC8_9BURK</name>
<keyword evidence="1" id="KW-0812">Transmembrane</keyword>
<evidence type="ECO:0000313" key="2">
    <source>
        <dbReference type="EMBL" id="PLP99190.1"/>
    </source>
</evidence>
<keyword evidence="1" id="KW-1133">Transmembrane helix</keyword>
<proteinExistence type="predicted"/>
<protein>
    <submittedName>
        <fullName evidence="2">Uncharacterized protein</fullName>
    </submittedName>
</protein>
<evidence type="ECO:0000313" key="3">
    <source>
        <dbReference type="Proteomes" id="UP000234341"/>
    </source>
</evidence>